<sequence length="299" mass="32664">MSFDLKSLELFVRVAALGALGRAGEEMNLSPTATTQRIQALESALGTKLLNRTTRAISLTTDGETFLSHAQQILDCVESAQASMSSSQQHVTGELRVTASASFGRSQIVPHVGEFLRLYPDISLKLDLNDSMTDIVERGYDLAIRIGSLVPSSLLARKLSPNRRMLVASPGYLERAGIPNSPGDLKNHSCIVLGESRNWSLADGSGNITDIRVAGSFTTNFGEAITDALLQDLGIGLKSVWDISEHLVTGRLVPILPDYTALPEWQIWAVRPPTRVMPLRARAFIEFFEEKFKTALNRG</sequence>
<keyword evidence="4" id="KW-0804">Transcription</keyword>
<dbReference type="InterPro" id="IPR036388">
    <property type="entry name" value="WH-like_DNA-bd_sf"/>
</dbReference>
<dbReference type="Pfam" id="PF00126">
    <property type="entry name" value="HTH_1"/>
    <property type="match status" value="1"/>
</dbReference>
<dbReference type="PANTHER" id="PTHR30537">
    <property type="entry name" value="HTH-TYPE TRANSCRIPTIONAL REGULATOR"/>
    <property type="match status" value="1"/>
</dbReference>
<name>A0A1B1A772_9RHOB</name>
<evidence type="ECO:0000313" key="6">
    <source>
        <dbReference type="EMBL" id="ANP42387.1"/>
    </source>
</evidence>
<feature type="domain" description="HTH lysR-type" evidence="5">
    <location>
        <begin position="3"/>
        <end position="60"/>
    </location>
</feature>
<proteinExistence type="inferred from homology"/>
<dbReference type="Pfam" id="PF03466">
    <property type="entry name" value="LysR_substrate"/>
    <property type="match status" value="1"/>
</dbReference>
<dbReference type="GeneID" id="28251476"/>
<keyword evidence="6" id="KW-0614">Plasmid</keyword>
<evidence type="ECO:0000256" key="4">
    <source>
        <dbReference type="ARBA" id="ARBA00023163"/>
    </source>
</evidence>
<dbReference type="Gene3D" id="3.40.190.290">
    <property type="match status" value="1"/>
</dbReference>
<gene>
    <name evidence="6" type="ORF">K529_016545</name>
</gene>
<dbReference type="PROSITE" id="PS50931">
    <property type="entry name" value="HTH_LYSR"/>
    <property type="match status" value="1"/>
</dbReference>
<dbReference type="RefSeq" id="WP_005610953.1">
    <property type="nucleotide sequence ID" value="NZ_CP015231.1"/>
</dbReference>
<dbReference type="OrthoDB" id="3252676at2"/>
<dbReference type="GO" id="GO:0003677">
    <property type="term" value="F:DNA binding"/>
    <property type="evidence" value="ECO:0007669"/>
    <property type="project" value="UniProtKB-KW"/>
</dbReference>
<dbReference type="EMBL" id="CP015231">
    <property type="protein sequence ID" value="ANP42387.1"/>
    <property type="molecule type" value="Genomic_DNA"/>
</dbReference>
<dbReference type="PANTHER" id="PTHR30537:SF5">
    <property type="entry name" value="HTH-TYPE TRANSCRIPTIONAL ACTIVATOR TTDR-RELATED"/>
    <property type="match status" value="1"/>
</dbReference>
<evidence type="ECO:0000256" key="3">
    <source>
        <dbReference type="ARBA" id="ARBA00023125"/>
    </source>
</evidence>
<dbReference type="KEGG" id="rmb:K529_016545"/>
<organism evidence="6 7">
    <name type="scientific">Tritonibacter mobilis F1926</name>
    <dbReference type="NCBI Taxonomy" id="1265309"/>
    <lineage>
        <taxon>Bacteria</taxon>
        <taxon>Pseudomonadati</taxon>
        <taxon>Pseudomonadota</taxon>
        <taxon>Alphaproteobacteria</taxon>
        <taxon>Rhodobacterales</taxon>
        <taxon>Paracoccaceae</taxon>
        <taxon>Tritonibacter</taxon>
    </lineage>
</organism>
<dbReference type="SUPFAM" id="SSF53850">
    <property type="entry name" value="Periplasmic binding protein-like II"/>
    <property type="match status" value="1"/>
</dbReference>
<dbReference type="InterPro" id="IPR036390">
    <property type="entry name" value="WH_DNA-bd_sf"/>
</dbReference>
<dbReference type="Gene3D" id="1.10.10.10">
    <property type="entry name" value="Winged helix-like DNA-binding domain superfamily/Winged helix DNA-binding domain"/>
    <property type="match status" value="1"/>
</dbReference>
<dbReference type="CDD" id="cd08422">
    <property type="entry name" value="PBP2_CrgA_like"/>
    <property type="match status" value="1"/>
</dbReference>
<keyword evidence="3" id="KW-0238">DNA-binding</keyword>
<geneLocation type="plasmid" evidence="6 7">
    <name>unnamed1</name>
</geneLocation>
<dbReference type="InterPro" id="IPR058163">
    <property type="entry name" value="LysR-type_TF_proteobact-type"/>
</dbReference>
<dbReference type="InterPro" id="IPR005119">
    <property type="entry name" value="LysR_subst-bd"/>
</dbReference>
<dbReference type="Proteomes" id="UP000013243">
    <property type="component" value="Plasmid unnamed1"/>
</dbReference>
<dbReference type="InterPro" id="IPR000847">
    <property type="entry name" value="LysR_HTH_N"/>
</dbReference>
<keyword evidence="2" id="KW-0805">Transcription regulation</keyword>
<evidence type="ECO:0000256" key="1">
    <source>
        <dbReference type="ARBA" id="ARBA00009437"/>
    </source>
</evidence>
<dbReference type="FunFam" id="1.10.10.10:FF:000001">
    <property type="entry name" value="LysR family transcriptional regulator"/>
    <property type="match status" value="1"/>
</dbReference>
<protein>
    <submittedName>
        <fullName evidence="6">LysR family transcriptional regulator</fullName>
    </submittedName>
</protein>
<dbReference type="AlphaFoldDB" id="A0A1B1A772"/>
<accession>A0A1B1A772</accession>
<dbReference type="GO" id="GO:0003700">
    <property type="term" value="F:DNA-binding transcription factor activity"/>
    <property type="evidence" value="ECO:0007669"/>
    <property type="project" value="InterPro"/>
</dbReference>
<evidence type="ECO:0000256" key="2">
    <source>
        <dbReference type="ARBA" id="ARBA00023015"/>
    </source>
</evidence>
<reference evidence="6 7" key="1">
    <citation type="journal article" date="2016" name="ISME J.">
        <title>Global occurrence and heterogeneity of the Roseobacter-clade species Ruegeria mobilis.</title>
        <authorList>
            <person name="Sonnenschein E."/>
            <person name="Gram L."/>
        </authorList>
    </citation>
    <scope>NUCLEOTIDE SEQUENCE [LARGE SCALE GENOMIC DNA]</scope>
    <source>
        <strain evidence="6 7">F1926</strain>
        <plasmid evidence="6 7">unnamed1</plasmid>
    </source>
</reference>
<evidence type="ECO:0000313" key="7">
    <source>
        <dbReference type="Proteomes" id="UP000013243"/>
    </source>
</evidence>
<comment type="similarity">
    <text evidence="1">Belongs to the LysR transcriptional regulatory family.</text>
</comment>
<dbReference type="SUPFAM" id="SSF46785">
    <property type="entry name" value="Winged helix' DNA-binding domain"/>
    <property type="match status" value="1"/>
</dbReference>
<evidence type="ECO:0000259" key="5">
    <source>
        <dbReference type="PROSITE" id="PS50931"/>
    </source>
</evidence>